<dbReference type="NCBIfam" id="NF009905">
    <property type="entry name" value="PRK13368.1"/>
    <property type="match status" value="1"/>
</dbReference>
<comment type="catalytic activity">
    <reaction evidence="5">
        <text>3-deoxy-alpha-D-manno-oct-2-ulosonate + CTP = CMP-3-deoxy-beta-D-manno-octulosonate + diphosphate</text>
        <dbReference type="Rhea" id="RHEA:23448"/>
        <dbReference type="ChEBI" id="CHEBI:33019"/>
        <dbReference type="ChEBI" id="CHEBI:37563"/>
        <dbReference type="ChEBI" id="CHEBI:85986"/>
        <dbReference type="ChEBI" id="CHEBI:85987"/>
        <dbReference type="EC" id="2.7.7.38"/>
    </reaction>
</comment>
<dbReference type="Proteomes" id="UP000007437">
    <property type="component" value="Chromosome"/>
</dbReference>
<dbReference type="InterPro" id="IPR003329">
    <property type="entry name" value="Cytidylyl_trans"/>
</dbReference>
<evidence type="ECO:0000256" key="1">
    <source>
        <dbReference type="ARBA" id="ARBA00004370"/>
    </source>
</evidence>
<dbReference type="UniPathway" id="UPA00030"/>
<accession>E5AMW8</accession>
<keyword evidence="5" id="KW-0963">Cytoplasm</keyword>
<dbReference type="NCBIfam" id="NF003952">
    <property type="entry name" value="PRK05450.1-5"/>
    <property type="match status" value="1"/>
</dbReference>
<dbReference type="AlphaFoldDB" id="E5AMW8"/>
<dbReference type="eggNOG" id="COG1212">
    <property type="taxonomic scope" value="Bacteria"/>
</dbReference>
<dbReference type="SUPFAM" id="SSF53448">
    <property type="entry name" value="Nucleotide-diphospho-sugar transferases"/>
    <property type="match status" value="1"/>
</dbReference>
<evidence type="ECO:0000313" key="7">
    <source>
        <dbReference type="Proteomes" id="UP000007437"/>
    </source>
</evidence>
<keyword evidence="3 5" id="KW-0548">Nucleotidyltransferase</keyword>
<dbReference type="UniPathway" id="UPA00358">
    <property type="reaction ID" value="UER00476"/>
</dbReference>
<name>E5AMW8_MYCRK</name>
<comment type="pathway">
    <text evidence="5">Nucleotide-sugar biosynthesis; CMP-3-deoxy-D-manno-octulosonate biosynthesis; CMP-3-deoxy-D-manno-octulosonate from 3-deoxy-D-manno-octulosonate and CTP: step 1/1.</text>
</comment>
<dbReference type="InterPro" id="IPR004528">
    <property type="entry name" value="KdsB"/>
</dbReference>
<dbReference type="HAMAP" id="MF_00057">
    <property type="entry name" value="KdsB"/>
    <property type="match status" value="1"/>
</dbReference>
<evidence type="ECO:0000313" key="6">
    <source>
        <dbReference type="EMBL" id="CBW74049.1"/>
    </source>
</evidence>
<evidence type="ECO:0000256" key="3">
    <source>
        <dbReference type="ARBA" id="ARBA00022695"/>
    </source>
</evidence>
<dbReference type="STRING" id="882378.RBRH_03278"/>
<dbReference type="GO" id="GO:0005829">
    <property type="term" value="C:cytosol"/>
    <property type="evidence" value="ECO:0007669"/>
    <property type="project" value="TreeGrafter"/>
</dbReference>
<comment type="pathway">
    <text evidence="5">Bacterial outer membrane biogenesis; lipopolysaccharide biosynthesis.</text>
</comment>
<comment type="subcellular location">
    <subcellularLocation>
        <location evidence="5">Cytoplasm</location>
    </subcellularLocation>
    <subcellularLocation>
        <location evidence="1">Membrane</location>
    </subcellularLocation>
</comment>
<gene>
    <name evidence="5" type="primary">kdsB</name>
    <name evidence="6" type="ordered locus">RBRH_03278</name>
</gene>
<keyword evidence="4 5" id="KW-0448">Lipopolysaccharide biosynthesis</keyword>
<dbReference type="CDD" id="cd02517">
    <property type="entry name" value="CMP-KDO-Synthetase"/>
    <property type="match status" value="1"/>
</dbReference>
<dbReference type="GO" id="GO:0009103">
    <property type="term" value="P:lipopolysaccharide biosynthetic process"/>
    <property type="evidence" value="ECO:0007669"/>
    <property type="project" value="UniProtKB-UniRule"/>
</dbReference>
<proteinExistence type="inferred from homology"/>
<dbReference type="Gene3D" id="3.90.550.10">
    <property type="entry name" value="Spore Coat Polysaccharide Biosynthesis Protein SpsA, Chain A"/>
    <property type="match status" value="1"/>
</dbReference>
<dbReference type="NCBIfam" id="TIGR00466">
    <property type="entry name" value="kdsB"/>
    <property type="match status" value="1"/>
</dbReference>
<dbReference type="KEGG" id="brh:RBRH_03278"/>
<evidence type="ECO:0000256" key="2">
    <source>
        <dbReference type="ARBA" id="ARBA00022679"/>
    </source>
</evidence>
<organism evidence="6 7">
    <name type="scientific">Mycetohabitans rhizoxinica (strain DSM 19002 / CIP 109453 / HKI 454)</name>
    <name type="common">Paraburkholderia rhizoxinica</name>
    <dbReference type="NCBI Taxonomy" id="882378"/>
    <lineage>
        <taxon>Bacteria</taxon>
        <taxon>Pseudomonadati</taxon>
        <taxon>Pseudomonadota</taxon>
        <taxon>Betaproteobacteria</taxon>
        <taxon>Burkholderiales</taxon>
        <taxon>Burkholderiaceae</taxon>
        <taxon>Mycetohabitans</taxon>
    </lineage>
</organism>
<dbReference type="EC" id="2.7.7.38" evidence="5"/>
<reference evidence="6 7" key="1">
    <citation type="journal article" date="2011" name="J. Bacteriol.">
        <title>Complete genome sequence of Burkholderia rhizoxinica, an endosymbiont of Rhizopus microsporus.</title>
        <authorList>
            <person name="Lackner G."/>
            <person name="Moebius N."/>
            <person name="Partida-Martinez L."/>
            <person name="Hertweck C."/>
        </authorList>
    </citation>
    <scope>NUCLEOTIDE SEQUENCE [LARGE SCALE GENOMIC DNA]</scope>
    <source>
        <strain evidence="7">DSM 19002 / CIP 109453 / HKI 454</strain>
    </source>
</reference>
<dbReference type="GO" id="GO:0008690">
    <property type="term" value="F:3-deoxy-manno-octulosonate cytidylyltransferase activity"/>
    <property type="evidence" value="ECO:0007669"/>
    <property type="project" value="UniProtKB-UniRule"/>
</dbReference>
<dbReference type="PANTHER" id="PTHR42866:SF2">
    <property type="entry name" value="3-DEOXY-MANNO-OCTULOSONATE CYTIDYLYLTRANSFERASE, MITOCHONDRIAL"/>
    <property type="match status" value="1"/>
</dbReference>
<sequence length="290" mass="31104">MRRARRSKARRSSRPATNLMHAAVPFIVVVPARLASTRLPGKPLADLAGKPMVVHVAEQARASGASRVLIATDAEVVLNACQAHGIEALLTRTDHPTGTDRLAEVVQACRLPDDALVVNVQGDEPLIEPRLIAGVAAHLAANPDCAIATAAHPITEPAQVFNPNIVKVVLDARGIALYFSRAPIPWSRDAYQPQWSPEGGAAPVVDIARLPASSTTVHRHIGLYAYRAGFLRRYPNLSQAPIEIAEALEQLRAMWHGERIAVLLTPHAPPPGVDTPADLARVRAILAQRG</sequence>
<keyword evidence="2 5" id="KW-0808">Transferase</keyword>
<evidence type="ECO:0000256" key="5">
    <source>
        <dbReference type="HAMAP-Rule" id="MF_00057"/>
    </source>
</evidence>
<dbReference type="HOGENOM" id="CLU_065038_1_0_4"/>
<dbReference type="GO" id="GO:0033468">
    <property type="term" value="P:CMP-keto-3-deoxy-D-manno-octulosonic acid biosynthetic process"/>
    <property type="evidence" value="ECO:0007669"/>
    <property type="project" value="UniProtKB-UniRule"/>
</dbReference>
<dbReference type="EMBL" id="FR687359">
    <property type="protein sequence ID" value="CBW74049.1"/>
    <property type="molecule type" value="Genomic_DNA"/>
</dbReference>
<dbReference type="Pfam" id="PF02348">
    <property type="entry name" value="CTP_transf_3"/>
    <property type="match status" value="1"/>
</dbReference>
<comment type="function">
    <text evidence="5">Activates KDO (a required 8-carbon sugar) for incorporation into bacterial lipopolysaccharide in Gram-negative bacteria.</text>
</comment>
<protein>
    <recommendedName>
        <fullName evidence="5">3-deoxy-manno-octulosonate cytidylyltransferase</fullName>
        <ecNumber evidence="5">2.7.7.38</ecNumber>
    </recommendedName>
    <alternativeName>
        <fullName evidence="5">CMP-2-keto-3-deoxyoctulosonic acid synthase</fullName>
        <shortName evidence="5">CKS</shortName>
        <shortName evidence="5">CMP-KDO synthase</shortName>
    </alternativeName>
</protein>
<dbReference type="PANTHER" id="PTHR42866">
    <property type="entry name" value="3-DEOXY-MANNO-OCTULOSONATE CYTIDYLYLTRANSFERASE"/>
    <property type="match status" value="1"/>
</dbReference>
<dbReference type="InterPro" id="IPR029044">
    <property type="entry name" value="Nucleotide-diphossugar_trans"/>
</dbReference>
<dbReference type="GO" id="GO:0016020">
    <property type="term" value="C:membrane"/>
    <property type="evidence" value="ECO:0007669"/>
    <property type="project" value="UniProtKB-SubCell"/>
</dbReference>
<evidence type="ECO:0000256" key="4">
    <source>
        <dbReference type="ARBA" id="ARBA00022985"/>
    </source>
</evidence>
<comment type="similarity">
    <text evidence="5">Belongs to the KdsB family.</text>
</comment>
<dbReference type="FunFam" id="3.90.550.10:FF:000011">
    <property type="entry name" value="3-deoxy-manno-octulosonate cytidylyltransferase"/>
    <property type="match status" value="1"/>
</dbReference>